<dbReference type="AlphaFoldDB" id="A0A0W8E5A8"/>
<name>A0A0W8E5A8_9ZZZZ</name>
<evidence type="ECO:0000259" key="1">
    <source>
        <dbReference type="Pfam" id="PF03167"/>
    </source>
</evidence>
<evidence type="ECO:0000313" key="2">
    <source>
        <dbReference type="EMBL" id="KUG03794.1"/>
    </source>
</evidence>
<dbReference type="Pfam" id="PF03167">
    <property type="entry name" value="UDG"/>
    <property type="match status" value="1"/>
</dbReference>
<dbReference type="EMBL" id="LNQE01001868">
    <property type="protein sequence ID" value="KUG03794.1"/>
    <property type="molecule type" value="Genomic_DNA"/>
</dbReference>
<dbReference type="Gene3D" id="3.40.470.10">
    <property type="entry name" value="Uracil-DNA glycosylase-like domain"/>
    <property type="match status" value="1"/>
</dbReference>
<reference evidence="2" key="1">
    <citation type="journal article" date="2015" name="Proc. Natl. Acad. Sci. U.S.A.">
        <title>Networks of energetic and metabolic interactions define dynamics in microbial communities.</title>
        <authorList>
            <person name="Embree M."/>
            <person name="Liu J.K."/>
            <person name="Al-Bassam M.M."/>
            <person name="Zengler K."/>
        </authorList>
    </citation>
    <scope>NUCLEOTIDE SEQUENCE</scope>
</reference>
<feature type="domain" description="Uracil-DNA glycosylase-like" evidence="1">
    <location>
        <begin position="68"/>
        <end position="168"/>
    </location>
</feature>
<proteinExistence type="predicted"/>
<gene>
    <name evidence="2" type="ORF">ASZ90_018830</name>
</gene>
<accession>A0A0W8E5A8</accession>
<dbReference type="InterPro" id="IPR005122">
    <property type="entry name" value="Uracil-DNA_glycosylase-like"/>
</dbReference>
<sequence length="217" mass="24670">MAADGRREQNIRFIIEMEDRIAQCKRCKSLLSCIRKPSMGKGDLEPDIILVFENDTKAAQNSDKLLELREMIKSEFNTSKIYHTFMVRCQPKACAIRSNTSCYMDNKKLIDRDYNCLLSGKSCEGIPIKPADDSIISCLPFLLEEVEILDPSTVILFGERVSDFVLKSYGIFDDIKPGDTFYDSTGRVFISVPIQEEFTLEECHKIRATVLSAENQS</sequence>
<comment type="caution">
    <text evidence="2">The sequence shown here is derived from an EMBL/GenBank/DDBJ whole genome shotgun (WGS) entry which is preliminary data.</text>
</comment>
<organism evidence="2">
    <name type="scientific">hydrocarbon metagenome</name>
    <dbReference type="NCBI Taxonomy" id="938273"/>
    <lineage>
        <taxon>unclassified sequences</taxon>
        <taxon>metagenomes</taxon>
        <taxon>ecological metagenomes</taxon>
    </lineage>
</organism>
<dbReference type="SUPFAM" id="SSF52141">
    <property type="entry name" value="Uracil-DNA glycosylase-like"/>
    <property type="match status" value="1"/>
</dbReference>
<dbReference type="InterPro" id="IPR036895">
    <property type="entry name" value="Uracil-DNA_glycosylase-like_sf"/>
</dbReference>
<protein>
    <recommendedName>
        <fullName evidence="1">Uracil-DNA glycosylase-like domain-containing protein</fullName>
    </recommendedName>
</protein>